<evidence type="ECO:0000256" key="6">
    <source>
        <dbReference type="ARBA" id="ARBA00022801"/>
    </source>
</evidence>
<keyword evidence="13" id="KW-1185">Reference proteome</keyword>
<protein>
    <recommendedName>
        <fullName evidence="9">Lipoprotein signal peptidase</fullName>
        <ecNumber evidence="9">3.4.23.36</ecNumber>
    </recommendedName>
    <alternativeName>
        <fullName evidence="9">Prolipoprotein signal peptidase</fullName>
    </alternativeName>
    <alternativeName>
        <fullName evidence="9">Signal peptidase II</fullName>
        <shortName evidence="9">SPase II</shortName>
    </alternativeName>
</protein>
<name>A0A223VAY2_9FLAO</name>
<gene>
    <name evidence="9 12" type="primary">lspA</name>
    <name evidence="12" type="ORF">CJ263_18410</name>
</gene>
<evidence type="ECO:0000256" key="10">
    <source>
        <dbReference type="RuleBase" id="RU000594"/>
    </source>
</evidence>
<keyword evidence="7 9" id="KW-1133">Transmembrane helix</keyword>
<dbReference type="NCBIfam" id="TIGR00077">
    <property type="entry name" value="lspA"/>
    <property type="match status" value="1"/>
</dbReference>
<keyword evidence="8 9" id="KW-0472">Membrane</keyword>
<feature type="transmembrane region" description="Helical" evidence="9">
    <location>
        <begin position="142"/>
        <end position="163"/>
    </location>
</feature>
<organism evidence="12 13">
    <name type="scientific">Maribacter cobaltidurans</name>
    <dbReference type="NCBI Taxonomy" id="1178778"/>
    <lineage>
        <taxon>Bacteria</taxon>
        <taxon>Pseudomonadati</taxon>
        <taxon>Bacteroidota</taxon>
        <taxon>Flavobacteriia</taxon>
        <taxon>Flavobacteriales</taxon>
        <taxon>Flavobacteriaceae</taxon>
        <taxon>Maribacter</taxon>
    </lineage>
</organism>
<dbReference type="GO" id="GO:0006508">
    <property type="term" value="P:proteolysis"/>
    <property type="evidence" value="ECO:0007669"/>
    <property type="project" value="UniProtKB-KW"/>
</dbReference>
<keyword evidence="4 9" id="KW-0812">Transmembrane</keyword>
<comment type="function">
    <text evidence="9 10">This protein specifically catalyzes the removal of signal peptides from prolipoproteins.</text>
</comment>
<evidence type="ECO:0000256" key="2">
    <source>
        <dbReference type="ARBA" id="ARBA00022475"/>
    </source>
</evidence>
<evidence type="ECO:0000313" key="12">
    <source>
        <dbReference type="EMBL" id="ASV32029.1"/>
    </source>
</evidence>
<dbReference type="KEGG" id="marb:CJ263_18410"/>
<dbReference type="PROSITE" id="PS00855">
    <property type="entry name" value="SPASE_II"/>
    <property type="match status" value="1"/>
</dbReference>
<evidence type="ECO:0000256" key="5">
    <source>
        <dbReference type="ARBA" id="ARBA00022750"/>
    </source>
</evidence>
<dbReference type="AlphaFoldDB" id="A0A223VAY2"/>
<comment type="similarity">
    <text evidence="1 9 11">Belongs to the peptidase A8 family.</text>
</comment>
<dbReference type="PANTHER" id="PTHR33695:SF1">
    <property type="entry name" value="LIPOPROTEIN SIGNAL PEPTIDASE"/>
    <property type="match status" value="1"/>
</dbReference>
<evidence type="ECO:0000256" key="11">
    <source>
        <dbReference type="RuleBase" id="RU004181"/>
    </source>
</evidence>
<feature type="transmembrane region" description="Helical" evidence="9">
    <location>
        <begin position="72"/>
        <end position="90"/>
    </location>
</feature>
<reference evidence="12 13" key="1">
    <citation type="submission" date="2017-08" db="EMBL/GenBank/DDBJ databases">
        <title>The complete genome sequence of Maribacter sp. B1, isolated from deep-sea sediment.</title>
        <authorList>
            <person name="Wu Y.-H."/>
            <person name="Cheng H."/>
            <person name="Xu X.-W."/>
        </authorList>
    </citation>
    <scope>NUCLEOTIDE SEQUENCE [LARGE SCALE GENOMIC DNA]</scope>
    <source>
        <strain evidence="12 13">B1</strain>
    </source>
</reference>
<comment type="catalytic activity">
    <reaction evidence="9 10">
        <text>Release of signal peptides from bacterial membrane prolipoproteins. Hydrolyzes -Xaa-Yaa-Zaa-|-(S,diacylglyceryl)Cys-, in which Xaa is hydrophobic (preferably Leu), and Yaa (Ala or Ser) and Zaa (Gly or Ala) have small, neutral side chains.</text>
        <dbReference type="EC" id="3.4.23.36"/>
    </reaction>
</comment>
<evidence type="ECO:0000256" key="8">
    <source>
        <dbReference type="ARBA" id="ARBA00023136"/>
    </source>
</evidence>
<dbReference type="HAMAP" id="MF_00161">
    <property type="entry name" value="LspA"/>
    <property type="match status" value="1"/>
</dbReference>
<feature type="active site" evidence="9">
    <location>
        <position position="147"/>
    </location>
</feature>
<comment type="caution">
    <text evidence="9">Lacks conserved residue(s) required for the propagation of feature annotation.</text>
</comment>
<keyword evidence="6 9" id="KW-0378">Hydrolase</keyword>
<dbReference type="EMBL" id="CP022957">
    <property type="protein sequence ID" value="ASV32029.1"/>
    <property type="molecule type" value="Genomic_DNA"/>
</dbReference>
<feature type="transmembrane region" description="Helical" evidence="9">
    <location>
        <begin position="102"/>
        <end position="122"/>
    </location>
</feature>
<dbReference type="GO" id="GO:0005886">
    <property type="term" value="C:plasma membrane"/>
    <property type="evidence" value="ECO:0007669"/>
    <property type="project" value="UniProtKB-SubCell"/>
</dbReference>
<evidence type="ECO:0000256" key="7">
    <source>
        <dbReference type="ARBA" id="ARBA00022989"/>
    </source>
</evidence>
<sequence>MTLSLRNKVLFSRLVIIFLVLLNIGCDQVSKRVVRENVSHREYIPLIKNHFILTNVENTGAMLGFGANFPPTLKLILFQVLPFAVLLVLLYRMLTKIHTNKWMIMAFAFVIGGGIGNLIDRIALGSVTDFFQIRLGFFKTGIFNMADVAVTTGVLLILFLGLVGKKITI</sequence>
<dbReference type="EC" id="3.4.23.36" evidence="9"/>
<comment type="pathway">
    <text evidence="9">Protein modification; lipoprotein biosynthesis (signal peptide cleavage).</text>
</comment>
<dbReference type="RefSeq" id="WP_094998614.1">
    <property type="nucleotide sequence ID" value="NZ_BMJL01000005.1"/>
</dbReference>
<dbReference type="Pfam" id="PF01252">
    <property type="entry name" value="Peptidase_A8"/>
    <property type="match status" value="1"/>
</dbReference>
<dbReference type="Proteomes" id="UP000215244">
    <property type="component" value="Chromosome"/>
</dbReference>
<evidence type="ECO:0000313" key="13">
    <source>
        <dbReference type="Proteomes" id="UP000215244"/>
    </source>
</evidence>
<keyword evidence="3 9" id="KW-0645">Protease</keyword>
<evidence type="ECO:0000256" key="4">
    <source>
        <dbReference type="ARBA" id="ARBA00022692"/>
    </source>
</evidence>
<proteinExistence type="inferred from homology"/>
<evidence type="ECO:0000256" key="3">
    <source>
        <dbReference type="ARBA" id="ARBA00022670"/>
    </source>
</evidence>
<dbReference type="UniPathway" id="UPA00665"/>
<evidence type="ECO:0000256" key="1">
    <source>
        <dbReference type="ARBA" id="ARBA00006139"/>
    </source>
</evidence>
<accession>A0A223VAY2</accession>
<keyword evidence="2 9" id="KW-1003">Cell membrane</keyword>
<dbReference type="InterPro" id="IPR001872">
    <property type="entry name" value="Peptidase_A8"/>
</dbReference>
<dbReference type="PANTHER" id="PTHR33695">
    <property type="entry name" value="LIPOPROTEIN SIGNAL PEPTIDASE"/>
    <property type="match status" value="1"/>
</dbReference>
<feature type="active site" evidence="9">
    <location>
        <position position="129"/>
    </location>
</feature>
<dbReference type="PRINTS" id="PR00781">
    <property type="entry name" value="LIPOSIGPTASE"/>
</dbReference>
<comment type="subcellular location">
    <subcellularLocation>
        <location evidence="9">Cell membrane</location>
        <topology evidence="9">Multi-pass membrane protein</topology>
    </subcellularLocation>
</comment>
<keyword evidence="5 9" id="KW-0064">Aspartyl protease</keyword>
<dbReference type="OrthoDB" id="9810259at2"/>
<dbReference type="GO" id="GO:0004190">
    <property type="term" value="F:aspartic-type endopeptidase activity"/>
    <property type="evidence" value="ECO:0007669"/>
    <property type="project" value="UniProtKB-UniRule"/>
</dbReference>
<evidence type="ECO:0000256" key="9">
    <source>
        <dbReference type="HAMAP-Rule" id="MF_00161"/>
    </source>
</evidence>